<dbReference type="HAMAP" id="MF_02066">
    <property type="entry name" value="CpoB"/>
    <property type="match status" value="1"/>
</dbReference>
<keyword evidence="1" id="KW-0175">Coiled coil</keyword>
<reference evidence="2 3" key="1">
    <citation type="submission" date="2023-03" db="EMBL/GenBank/DDBJ databases">
        <title>Host association and intracellularity evolved multiple times independently in the Rickettsiales.</title>
        <authorList>
            <person name="Castelli M."/>
            <person name="Nardi T."/>
            <person name="Gammuto L."/>
            <person name="Bellinzona G."/>
            <person name="Sabaneyeva E."/>
            <person name="Potekhin A."/>
            <person name="Serra V."/>
            <person name="Petroni G."/>
            <person name="Sassera D."/>
        </authorList>
    </citation>
    <scope>NUCLEOTIDE SEQUENCE [LARGE SCALE GENOMIC DNA]</scope>
    <source>
        <strain evidence="2 3">Sr 2-6</strain>
    </source>
</reference>
<dbReference type="NCBIfam" id="TIGR02795">
    <property type="entry name" value="tol_pal_ybgF"/>
    <property type="match status" value="1"/>
</dbReference>
<comment type="function">
    <text evidence="1">Mediates coordination of peptidoglycan synthesis and outer membrane constriction during cell division.</text>
</comment>
<proteinExistence type="inferred from homology"/>
<evidence type="ECO:0000256" key="1">
    <source>
        <dbReference type="HAMAP-Rule" id="MF_02066"/>
    </source>
</evidence>
<dbReference type="InterPro" id="IPR011990">
    <property type="entry name" value="TPR-like_helical_dom_sf"/>
</dbReference>
<name>A0ABU5NAQ3_9RICK</name>
<keyword evidence="3" id="KW-1185">Reference proteome</keyword>
<comment type="subcellular location">
    <subcellularLocation>
        <location evidence="1">Periplasm</location>
    </subcellularLocation>
</comment>
<sequence length="234" mass="26275" precursor="true">MKRNLFLILFILFSVQTALADNQSFGPIVQRQSKQIQELKSKLQELEKTVEDLKIDLKNNGLLAKKTAGASIASLSAVVGEEAAEAILDPNDSNSFFDKDQSAAKNSGDKSEYDLALASLKDGKFEDAEKQFSDFIAKYPSSSLQSNATFWYAETFYRREMFNKAAVNYLQSYKQYPKGSKAPDSLLKLSYSLASLNKNKEACSMLTKLEQEFPQRPISSIKRAQEAKDKFQCK</sequence>
<accession>A0ABU5NAQ3</accession>
<dbReference type="InterPro" id="IPR034706">
    <property type="entry name" value="CpoB"/>
</dbReference>
<comment type="caution">
    <text evidence="2">The sequence shown here is derived from an EMBL/GenBank/DDBJ whole genome shotgun (WGS) entry which is preliminary data.</text>
</comment>
<keyword evidence="1" id="KW-0132">Cell division</keyword>
<protein>
    <recommendedName>
        <fullName evidence="1">Cell division coordinator CpoB</fullName>
    </recommendedName>
</protein>
<dbReference type="InterPro" id="IPR019734">
    <property type="entry name" value="TPR_rpt"/>
</dbReference>
<evidence type="ECO:0000313" key="3">
    <source>
        <dbReference type="Proteomes" id="UP001291687"/>
    </source>
</evidence>
<keyword evidence="1" id="KW-0732">Signal</keyword>
<feature type="chain" id="PRO_5044904530" description="Cell division coordinator CpoB" evidence="1">
    <location>
        <begin position="21"/>
        <end position="234"/>
    </location>
</feature>
<dbReference type="SUPFAM" id="SSF48452">
    <property type="entry name" value="TPR-like"/>
    <property type="match status" value="1"/>
</dbReference>
<dbReference type="Proteomes" id="UP001291687">
    <property type="component" value="Unassembled WGS sequence"/>
</dbReference>
<dbReference type="RefSeq" id="WP_322776152.1">
    <property type="nucleotide sequence ID" value="NZ_JARJFB010000008.1"/>
</dbReference>
<comment type="similarity">
    <text evidence="1">Belongs to the CpoB family.</text>
</comment>
<feature type="coiled-coil region" evidence="1">
    <location>
        <begin position="29"/>
        <end position="56"/>
    </location>
</feature>
<keyword evidence="1" id="KW-0131">Cell cycle</keyword>
<keyword evidence="1" id="KW-0574">Periplasm</keyword>
<organism evidence="2 3">
    <name type="scientific">Candidatus Megaera venefica</name>
    <dbReference type="NCBI Taxonomy" id="2055910"/>
    <lineage>
        <taxon>Bacteria</taxon>
        <taxon>Pseudomonadati</taxon>
        <taxon>Pseudomonadota</taxon>
        <taxon>Alphaproteobacteria</taxon>
        <taxon>Rickettsiales</taxon>
        <taxon>Rickettsiaceae</taxon>
        <taxon>Candidatus Megaera</taxon>
    </lineage>
</organism>
<dbReference type="InterPro" id="IPR014162">
    <property type="entry name" value="CpoB_C"/>
</dbReference>
<evidence type="ECO:0000313" key="2">
    <source>
        <dbReference type="EMBL" id="MEA0970248.1"/>
    </source>
</evidence>
<dbReference type="Pfam" id="PF13174">
    <property type="entry name" value="TPR_6"/>
    <property type="match status" value="2"/>
</dbReference>
<gene>
    <name evidence="1" type="primary">cpoB</name>
    <name evidence="2" type="ORF">Megvenef_00203</name>
</gene>
<dbReference type="Gene3D" id="1.25.40.10">
    <property type="entry name" value="Tetratricopeptide repeat domain"/>
    <property type="match status" value="1"/>
</dbReference>
<dbReference type="EMBL" id="JARJFB010000008">
    <property type="protein sequence ID" value="MEA0970248.1"/>
    <property type="molecule type" value="Genomic_DNA"/>
</dbReference>
<feature type="signal peptide" evidence="1">
    <location>
        <begin position="1"/>
        <end position="20"/>
    </location>
</feature>